<name>A0ABU9U956_9SPIR</name>
<keyword evidence="1" id="KW-0175">Coiled coil</keyword>
<dbReference type="Proteomes" id="UP001466331">
    <property type="component" value="Unassembled WGS sequence"/>
</dbReference>
<keyword evidence="3" id="KW-1185">Reference proteome</keyword>
<feature type="coiled-coil region" evidence="1">
    <location>
        <begin position="230"/>
        <end position="264"/>
    </location>
</feature>
<protein>
    <recommendedName>
        <fullName evidence="4">IrrE N-terminal-like domain-containing protein</fullName>
    </recommendedName>
</protein>
<comment type="caution">
    <text evidence="2">The sequence shown here is derived from an EMBL/GenBank/DDBJ whole genome shotgun (WGS) entry which is preliminary data.</text>
</comment>
<accession>A0ABU9U956</accession>
<evidence type="ECO:0008006" key="4">
    <source>
        <dbReference type="Google" id="ProtNLM"/>
    </source>
</evidence>
<reference evidence="2 3" key="1">
    <citation type="submission" date="2024-03" db="EMBL/GenBank/DDBJ databases">
        <title>Ignisphaera cupida sp. nov., a hyperthermophilic hydrolytic archaeon from a hot spring of Kamchatka, and proposal of Ignisphaeraceae fam. nov.</title>
        <authorList>
            <person name="Podosokorskaya O.A."/>
            <person name="Elcheninov A.G."/>
            <person name="Maltseva A.I."/>
            <person name="Zayulina K.S."/>
            <person name="Novikov A."/>
            <person name="Merkel A.Y."/>
        </authorList>
    </citation>
    <scope>NUCLEOTIDE SEQUENCE [LARGE SCALE GENOMIC DNA]</scope>
    <source>
        <strain evidence="2 3">38H-sp</strain>
    </source>
</reference>
<dbReference type="EMBL" id="JBCHKQ010000001">
    <property type="protein sequence ID" value="MEM5946994.1"/>
    <property type="molecule type" value="Genomic_DNA"/>
</dbReference>
<proteinExistence type="predicted"/>
<dbReference type="RefSeq" id="WP_420068448.1">
    <property type="nucleotide sequence ID" value="NZ_JBCHKQ010000001.1"/>
</dbReference>
<sequence>MNQDQVKEKLLQIEPDTIDFSVIFSGKQSKKANGIYYPERREIIIHNRNFNNDNDLMYTAIHEFAHHVYFSTSPLPATNRAHTQEFWTLFHKLLARAEELGIYSNIFISNDEFIALTRTIKQDFIEKNGTLMKELGGLLLKAESLCQKYGARFEDYVERVLGLGRTVASTLIKVYSYDVAPEIGYENMKTVVSFSKPEERKRAEEALKAGEPAHAVKTAIKKEKEPASPIEKLQQERSRIERTIQNLTRRLEEIEQLMREVQKEES</sequence>
<evidence type="ECO:0000313" key="3">
    <source>
        <dbReference type="Proteomes" id="UP001466331"/>
    </source>
</evidence>
<evidence type="ECO:0000256" key="1">
    <source>
        <dbReference type="SAM" id="Coils"/>
    </source>
</evidence>
<evidence type="ECO:0000313" key="2">
    <source>
        <dbReference type="EMBL" id="MEM5946994.1"/>
    </source>
</evidence>
<gene>
    <name evidence="2" type="ORF">WKV44_00385</name>
</gene>
<organism evidence="2 3">
    <name type="scientific">Rarispira pelagica</name>
    <dbReference type="NCBI Taxonomy" id="3141764"/>
    <lineage>
        <taxon>Bacteria</taxon>
        <taxon>Pseudomonadati</taxon>
        <taxon>Spirochaetota</taxon>
        <taxon>Spirochaetia</taxon>
        <taxon>Winmispirales</taxon>
        <taxon>Winmispiraceae</taxon>
        <taxon>Rarispira</taxon>
    </lineage>
</organism>